<gene>
    <name evidence="2" type="ORF">WN51_14585</name>
</gene>
<dbReference type="CDD" id="cd23992">
    <property type="entry name" value="PBP_GOBP"/>
    <property type="match status" value="1"/>
</dbReference>
<protein>
    <submittedName>
        <fullName evidence="2">B1 protein</fullName>
    </submittedName>
</protein>
<dbReference type="OrthoDB" id="7665616at2759"/>
<evidence type="ECO:0000313" key="2">
    <source>
        <dbReference type="EMBL" id="KOX73098.1"/>
    </source>
</evidence>
<dbReference type="AlphaFoldDB" id="A0A0N0BFH8"/>
<accession>A0A0N0BFH8</accession>
<dbReference type="InterPro" id="IPR036728">
    <property type="entry name" value="PBP_GOBP_sf"/>
</dbReference>
<keyword evidence="3" id="KW-1185">Reference proteome</keyword>
<feature type="chain" id="PRO_5005844837" evidence="1">
    <location>
        <begin position="18"/>
        <end position="128"/>
    </location>
</feature>
<dbReference type="InterPro" id="IPR006170">
    <property type="entry name" value="PBP/GOBP"/>
</dbReference>
<dbReference type="GO" id="GO:0005549">
    <property type="term" value="F:odorant binding"/>
    <property type="evidence" value="ECO:0007669"/>
    <property type="project" value="InterPro"/>
</dbReference>
<dbReference type="SMART" id="SM00708">
    <property type="entry name" value="PhBP"/>
    <property type="match status" value="1"/>
</dbReference>
<dbReference type="Pfam" id="PF01395">
    <property type="entry name" value="PBP_GOBP"/>
    <property type="match status" value="1"/>
</dbReference>
<evidence type="ECO:0000313" key="3">
    <source>
        <dbReference type="Proteomes" id="UP000053105"/>
    </source>
</evidence>
<evidence type="ECO:0000256" key="1">
    <source>
        <dbReference type="SAM" id="SignalP"/>
    </source>
</evidence>
<reference evidence="2 3" key="1">
    <citation type="submission" date="2015-07" db="EMBL/GenBank/DDBJ databases">
        <title>The genome of Melipona quadrifasciata.</title>
        <authorList>
            <person name="Pan H."/>
            <person name="Kapheim K."/>
        </authorList>
    </citation>
    <scope>NUCLEOTIDE SEQUENCE [LARGE SCALE GENOMIC DNA]</scope>
    <source>
        <strain evidence="2">0111107301</strain>
        <tissue evidence="2">Whole body</tissue>
    </source>
</reference>
<feature type="signal peptide" evidence="1">
    <location>
        <begin position="1"/>
        <end position="17"/>
    </location>
</feature>
<dbReference type="EMBL" id="KQ435803">
    <property type="protein sequence ID" value="KOX73098.1"/>
    <property type="molecule type" value="Genomic_DNA"/>
</dbReference>
<proteinExistence type="predicted"/>
<name>A0A0N0BFH8_9HYME</name>
<keyword evidence="1" id="KW-0732">Signal</keyword>
<dbReference type="Gene3D" id="1.10.238.20">
    <property type="entry name" value="Pheromone/general odorant binding protein domain"/>
    <property type="match status" value="1"/>
</dbReference>
<sequence>MKTLAVIFTFCLVGVLALTEEQKAKLSAHKTACIAEIGVDQQLIEDAKKGIVADDDKLSCFAFCMLKKIGAMTDDGTINVELVRQKLSDGGIPVEKIDNILDKCTDMEGAGNDLLVVAKMDGFRKEES</sequence>
<dbReference type="Proteomes" id="UP000053105">
    <property type="component" value="Unassembled WGS sequence"/>
</dbReference>
<organism evidence="2 3">
    <name type="scientific">Melipona quadrifasciata</name>
    <dbReference type="NCBI Taxonomy" id="166423"/>
    <lineage>
        <taxon>Eukaryota</taxon>
        <taxon>Metazoa</taxon>
        <taxon>Ecdysozoa</taxon>
        <taxon>Arthropoda</taxon>
        <taxon>Hexapoda</taxon>
        <taxon>Insecta</taxon>
        <taxon>Pterygota</taxon>
        <taxon>Neoptera</taxon>
        <taxon>Endopterygota</taxon>
        <taxon>Hymenoptera</taxon>
        <taxon>Apocrita</taxon>
        <taxon>Aculeata</taxon>
        <taxon>Apoidea</taxon>
        <taxon>Anthophila</taxon>
        <taxon>Apidae</taxon>
        <taxon>Melipona</taxon>
    </lineage>
</organism>
<dbReference type="SUPFAM" id="SSF47565">
    <property type="entry name" value="Insect pheromone/odorant-binding proteins"/>
    <property type="match status" value="1"/>
</dbReference>